<name>A0A9W6TTX8_9STRA</name>
<gene>
    <name evidence="1" type="ORF">Pfra01_000216800</name>
</gene>
<evidence type="ECO:0000313" key="1">
    <source>
        <dbReference type="EMBL" id="GMF19767.1"/>
    </source>
</evidence>
<dbReference type="AlphaFoldDB" id="A0A9W6TTX8"/>
<evidence type="ECO:0000313" key="2">
    <source>
        <dbReference type="Proteomes" id="UP001165121"/>
    </source>
</evidence>
<reference evidence="1" key="1">
    <citation type="submission" date="2023-04" db="EMBL/GenBank/DDBJ databases">
        <title>Phytophthora fragariaefolia NBRC 109709.</title>
        <authorList>
            <person name="Ichikawa N."/>
            <person name="Sato H."/>
            <person name="Tonouchi N."/>
        </authorList>
    </citation>
    <scope>NUCLEOTIDE SEQUENCE</scope>
    <source>
        <strain evidence="1">NBRC 109709</strain>
    </source>
</reference>
<accession>A0A9W6TTX8</accession>
<proteinExistence type="predicted"/>
<keyword evidence="2" id="KW-1185">Reference proteome</keyword>
<comment type="caution">
    <text evidence="1">The sequence shown here is derived from an EMBL/GenBank/DDBJ whole genome shotgun (WGS) entry which is preliminary data.</text>
</comment>
<sequence length="114" mass="12074">MLVLLHNAFSSTIAPYFVAGDGEDTDVHCLLGALEVPEHGQERAALVVDGLAVLARAALARVEVFAGHGWVREEQHLHERVACGSAGGVGLHSEAIAHTVSATSTLLDARRMRI</sequence>
<dbReference type="Proteomes" id="UP001165121">
    <property type="component" value="Unassembled WGS sequence"/>
</dbReference>
<protein>
    <submittedName>
        <fullName evidence="1">Unnamed protein product</fullName>
    </submittedName>
</protein>
<organism evidence="1 2">
    <name type="scientific">Phytophthora fragariaefolia</name>
    <dbReference type="NCBI Taxonomy" id="1490495"/>
    <lineage>
        <taxon>Eukaryota</taxon>
        <taxon>Sar</taxon>
        <taxon>Stramenopiles</taxon>
        <taxon>Oomycota</taxon>
        <taxon>Peronosporomycetes</taxon>
        <taxon>Peronosporales</taxon>
        <taxon>Peronosporaceae</taxon>
        <taxon>Phytophthora</taxon>
    </lineage>
</organism>
<dbReference type="EMBL" id="BSXT01000172">
    <property type="protein sequence ID" value="GMF19767.1"/>
    <property type="molecule type" value="Genomic_DNA"/>
</dbReference>